<dbReference type="EMBL" id="JAKIKT010000007">
    <property type="protein sequence ID" value="MCL2915346.1"/>
    <property type="molecule type" value="Genomic_DNA"/>
</dbReference>
<feature type="chain" id="PRO_5046978664" evidence="1">
    <location>
        <begin position="29"/>
        <end position="127"/>
    </location>
</feature>
<accession>A0ABT0NBZ4</accession>
<evidence type="ECO:0000313" key="3">
    <source>
        <dbReference type="EMBL" id="MCL2915346.1"/>
    </source>
</evidence>
<dbReference type="Gene3D" id="3.40.250.10">
    <property type="entry name" value="Rhodanese-like domain"/>
    <property type="match status" value="1"/>
</dbReference>
<dbReference type="Pfam" id="PF00581">
    <property type="entry name" value="Rhodanese"/>
    <property type="match status" value="1"/>
</dbReference>
<dbReference type="PROSITE" id="PS50206">
    <property type="entry name" value="RHODANESE_3"/>
    <property type="match status" value="1"/>
</dbReference>
<proteinExistence type="predicted"/>
<evidence type="ECO:0000259" key="2">
    <source>
        <dbReference type="PROSITE" id="PS50206"/>
    </source>
</evidence>
<dbReference type="Proteomes" id="UP001202831">
    <property type="component" value="Unassembled WGS sequence"/>
</dbReference>
<feature type="domain" description="Rhodanese" evidence="2">
    <location>
        <begin position="40"/>
        <end position="124"/>
    </location>
</feature>
<sequence>MLSTKTLCTRILAPVLFLFALLSGVVQANDKVYQQAWNHIADGALIVDVRTPAEFAQGHLPGAINIPLPQVVEEFATRNIGKDSDVMLYCRSGNRSGQAQKALIAEGYTNTFNGLGYQGLMAHKPQQ</sequence>
<dbReference type="CDD" id="cd00158">
    <property type="entry name" value="RHOD"/>
    <property type="match status" value="1"/>
</dbReference>
<dbReference type="InterPro" id="IPR052367">
    <property type="entry name" value="Thiosulfate_ST/Rhodanese-like"/>
</dbReference>
<keyword evidence="1" id="KW-0732">Signal</keyword>
<feature type="signal peptide" evidence="1">
    <location>
        <begin position="1"/>
        <end position="28"/>
    </location>
</feature>
<dbReference type="InterPro" id="IPR001763">
    <property type="entry name" value="Rhodanese-like_dom"/>
</dbReference>
<dbReference type="InterPro" id="IPR001307">
    <property type="entry name" value="Thiosulphate_STrfase_CS"/>
</dbReference>
<dbReference type="SMART" id="SM00450">
    <property type="entry name" value="RHOD"/>
    <property type="match status" value="1"/>
</dbReference>
<dbReference type="SUPFAM" id="SSF52821">
    <property type="entry name" value="Rhodanese/Cell cycle control phosphatase"/>
    <property type="match status" value="1"/>
</dbReference>
<keyword evidence="4" id="KW-1185">Reference proteome</keyword>
<dbReference type="PROSITE" id="PS00380">
    <property type="entry name" value="RHODANESE_1"/>
    <property type="match status" value="1"/>
</dbReference>
<dbReference type="PANTHER" id="PTHR45431">
    <property type="entry name" value="RHODANESE-LIKE DOMAIN-CONTAINING PROTEIN 15, CHLOROPLASTIC"/>
    <property type="match status" value="1"/>
</dbReference>
<comment type="caution">
    <text evidence="3">The sequence shown here is derived from an EMBL/GenBank/DDBJ whole genome shotgun (WGS) entry which is preliminary data.</text>
</comment>
<evidence type="ECO:0000256" key="1">
    <source>
        <dbReference type="SAM" id="SignalP"/>
    </source>
</evidence>
<name>A0ABT0NBZ4_9GAMM</name>
<reference evidence="3 4" key="1">
    <citation type="submission" date="2022-01" db="EMBL/GenBank/DDBJ databases">
        <title>Whole genome-based taxonomy of the Shewanellaceae.</title>
        <authorList>
            <person name="Martin-Rodriguez A.J."/>
        </authorList>
    </citation>
    <scope>NUCLEOTIDE SEQUENCE [LARGE SCALE GENOMIC DNA]</scope>
    <source>
        <strain evidence="3 4">DSM 21332</strain>
    </source>
</reference>
<dbReference type="PANTHER" id="PTHR45431:SF3">
    <property type="entry name" value="RHODANESE-LIKE DOMAIN-CONTAINING PROTEIN 15, CHLOROPLASTIC"/>
    <property type="match status" value="1"/>
</dbReference>
<gene>
    <name evidence="3" type="ORF">L2725_16450</name>
</gene>
<dbReference type="RefSeq" id="WP_249249930.1">
    <property type="nucleotide sequence ID" value="NZ_JAKIKT010000007.1"/>
</dbReference>
<organism evidence="3 4">
    <name type="scientific">Shewanella corallii</name>
    <dbReference type="NCBI Taxonomy" id="560080"/>
    <lineage>
        <taxon>Bacteria</taxon>
        <taxon>Pseudomonadati</taxon>
        <taxon>Pseudomonadota</taxon>
        <taxon>Gammaproteobacteria</taxon>
        <taxon>Alteromonadales</taxon>
        <taxon>Shewanellaceae</taxon>
        <taxon>Shewanella</taxon>
    </lineage>
</organism>
<dbReference type="InterPro" id="IPR036873">
    <property type="entry name" value="Rhodanese-like_dom_sf"/>
</dbReference>
<evidence type="ECO:0000313" key="4">
    <source>
        <dbReference type="Proteomes" id="UP001202831"/>
    </source>
</evidence>
<protein>
    <submittedName>
        <fullName evidence="3">Rhodanese-like domain-containing protein</fullName>
    </submittedName>
</protein>